<reference evidence="3" key="1">
    <citation type="journal article" date="2019" name="Int. J. Syst. Evol. Microbiol.">
        <title>The Global Catalogue of Microorganisms (GCM) 10K type strain sequencing project: providing services to taxonomists for standard genome sequencing and annotation.</title>
        <authorList>
            <consortium name="The Broad Institute Genomics Platform"/>
            <consortium name="The Broad Institute Genome Sequencing Center for Infectious Disease"/>
            <person name="Wu L."/>
            <person name="Ma J."/>
        </authorList>
    </citation>
    <scope>NUCLEOTIDE SEQUENCE [LARGE SCALE GENOMIC DNA]</scope>
    <source>
        <strain evidence="3">DT92</strain>
    </source>
</reference>
<dbReference type="SUPFAM" id="SSF55816">
    <property type="entry name" value="5'-nucleotidase (syn. UDP-sugar hydrolase), C-terminal domain"/>
    <property type="match status" value="1"/>
</dbReference>
<organism evidence="2 3">
    <name type="scientific">Aquimarina celericrescens</name>
    <dbReference type="NCBI Taxonomy" id="1964542"/>
    <lineage>
        <taxon>Bacteria</taxon>
        <taxon>Pseudomonadati</taxon>
        <taxon>Bacteroidota</taxon>
        <taxon>Flavobacteriia</taxon>
        <taxon>Flavobacteriales</taxon>
        <taxon>Flavobacteriaceae</taxon>
        <taxon>Aquimarina</taxon>
    </lineage>
</organism>
<dbReference type="PROSITE" id="PS51257">
    <property type="entry name" value="PROKAR_LIPOPROTEIN"/>
    <property type="match status" value="1"/>
</dbReference>
<keyword evidence="3" id="KW-1185">Reference proteome</keyword>
<dbReference type="InterPro" id="IPR008334">
    <property type="entry name" value="5'-Nucleotdase_C"/>
</dbReference>
<feature type="domain" description="5'-Nucleotidase C-terminal" evidence="1">
    <location>
        <begin position="76"/>
        <end position="216"/>
    </location>
</feature>
<dbReference type="InterPro" id="IPR006179">
    <property type="entry name" value="5_nucleotidase/apyrase"/>
</dbReference>
<name>A0ABW5AZS8_9FLAO</name>
<gene>
    <name evidence="2" type="ORF">ACFSJT_13840</name>
</gene>
<evidence type="ECO:0000259" key="1">
    <source>
        <dbReference type="Pfam" id="PF02872"/>
    </source>
</evidence>
<accession>A0ABW5AZS8</accession>
<dbReference type="EMBL" id="JBHUHY010000015">
    <property type="protein sequence ID" value="MFD2187880.1"/>
    <property type="molecule type" value="Genomic_DNA"/>
</dbReference>
<dbReference type="Gene3D" id="3.90.780.10">
    <property type="entry name" value="5'-Nucleotidase, C-terminal domain"/>
    <property type="match status" value="1"/>
</dbReference>
<dbReference type="Proteomes" id="UP001597344">
    <property type="component" value="Unassembled WGS sequence"/>
</dbReference>
<dbReference type="PANTHER" id="PTHR11575">
    <property type="entry name" value="5'-NUCLEOTIDASE-RELATED"/>
    <property type="match status" value="1"/>
</dbReference>
<evidence type="ECO:0000313" key="2">
    <source>
        <dbReference type="EMBL" id="MFD2187880.1"/>
    </source>
</evidence>
<dbReference type="InterPro" id="IPR036907">
    <property type="entry name" value="5'-Nucleotdase_C_sf"/>
</dbReference>
<protein>
    <submittedName>
        <fullName evidence="2">5'-nucleotidase C-terminal domain-containing protein</fullName>
    </submittedName>
</protein>
<dbReference type="PANTHER" id="PTHR11575:SF24">
    <property type="entry name" value="5'-NUCLEOTIDASE"/>
    <property type="match status" value="1"/>
</dbReference>
<comment type="caution">
    <text evidence="2">The sequence shown here is derived from an EMBL/GenBank/DDBJ whole genome shotgun (WGS) entry which is preliminary data.</text>
</comment>
<dbReference type="RefSeq" id="WP_378320883.1">
    <property type="nucleotide sequence ID" value="NZ_JBHUHY010000015.1"/>
</dbReference>
<evidence type="ECO:0000313" key="3">
    <source>
        <dbReference type="Proteomes" id="UP001597344"/>
    </source>
</evidence>
<dbReference type="Pfam" id="PF02872">
    <property type="entry name" value="5_nucleotid_C"/>
    <property type="match status" value="1"/>
</dbReference>
<sequence>MKKRIDTFFSLLIFLMLLSSCKKEKHLVKIEGTRIEINESISGNSDIESFIKPYRENIRKNLDSVLAYAPETYSKRDGKLNTAIGNLMADIVLEQANPIFRSRTENTINMVLLNYGGIRASIPKGNVTARTAYQIMPFENSIVVVEMKGNHIKKLIEYLQKSQQAHPISGLKLTVDTNFDIAKALINNKEIKDEETYFVATNDYLYDGGSQMYFFKQAGKSYTLNYKIRNAMIDYFKKVDTIAPIVDDRFTQIN</sequence>
<dbReference type="PRINTS" id="PR01607">
    <property type="entry name" value="APYRASEFAMLY"/>
</dbReference>
<proteinExistence type="predicted"/>